<reference evidence="1 2" key="1">
    <citation type="submission" date="2020-05" db="EMBL/GenBank/DDBJ databases">
        <authorList>
            <person name="Whitworth D."/>
        </authorList>
    </citation>
    <scope>NUCLEOTIDE SEQUENCE [LARGE SCALE GENOMIC DNA]</scope>
    <source>
        <strain evidence="1 2">AM005</strain>
    </source>
</reference>
<dbReference type="AlphaFoldDB" id="A0A7Y4MSQ0"/>
<sequence>MFRYRLMTPLSSPFARFKKEIAVWLEVEYRDQSARLQFEGPTPLVAEVRRSLGKAPGYRGQEVDVDDTLTPLDLFEAMSSDVMRPFDPKLVAGDNVLTRPSPPTMTTEELTRSFASWFAIWLVAALPGPVKVRSYEWEHLVEALQGMLFDWSFWRPKHESREKAASALAPLLSKALAHETTRLRDEYESRPVAQRLVPPSLTPEEAHEVASVFVEAFDTAAPGDDGAAALIVRLHEKFHALGLMGRRQA</sequence>
<evidence type="ECO:0000313" key="1">
    <source>
        <dbReference type="EMBL" id="NOJ80760.1"/>
    </source>
</evidence>
<comment type="caution">
    <text evidence="1">The sequence shown here is derived from an EMBL/GenBank/DDBJ whole genome shotgun (WGS) entry which is preliminary data.</text>
</comment>
<name>A0A7Y4MSQ0_MYXXA</name>
<organism evidence="1 2">
    <name type="scientific">Myxococcus xanthus</name>
    <dbReference type="NCBI Taxonomy" id="34"/>
    <lineage>
        <taxon>Bacteria</taxon>
        <taxon>Pseudomonadati</taxon>
        <taxon>Myxococcota</taxon>
        <taxon>Myxococcia</taxon>
        <taxon>Myxococcales</taxon>
        <taxon>Cystobacterineae</taxon>
        <taxon>Myxococcaceae</taxon>
        <taxon>Myxococcus</taxon>
    </lineage>
</organism>
<accession>A0A7Y4MSQ0</accession>
<dbReference type="EMBL" id="JABFNT010000066">
    <property type="protein sequence ID" value="NOJ80760.1"/>
    <property type="molecule type" value="Genomic_DNA"/>
</dbReference>
<proteinExistence type="predicted"/>
<dbReference type="Proteomes" id="UP000533080">
    <property type="component" value="Unassembled WGS sequence"/>
</dbReference>
<protein>
    <submittedName>
        <fullName evidence="1">Uncharacterized protein</fullName>
    </submittedName>
</protein>
<evidence type="ECO:0000313" key="2">
    <source>
        <dbReference type="Proteomes" id="UP000533080"/>
    </source>
</evidence>
<gene>
    <name evidence="1" type="ORF">HNV28_20925</name>
</gene>